<dbReference type="Pfam" id="PF14529">
    <property type="entry name" value="Exo_endo_phos_2"/>
    <property type="match status" value="1"/>
</dbReference>
<dbReference type="GO" id="GO:0071897">
    <property type="term" value="P:DNA biosynthetic process"/>
    <property type="evidence" value="ECO:0007669"/>
    <property type="project" value="UniProtKB-ARBA"/>
</dbReference>
<dbReference type="InterPro" id="IPR002156">
    <property type="entry name" value="RNaseH_domain"/>
</dbReference>
<feature type="domain" description="Reverse transcriptase" evidence="1">
    <location>
        <begin position="559"/>
        <end position="827"/>
    </location>
</feature>
<dbReference type="InterPro" id="IPR043502">
    <property type="entry name" value="DNA/RNA_pol_sf"/>
</dbReference>
<dbReference type="CDD" id="cd01650">
    <property type="entry name" value="RT_nLTR_like"/>
    <property type="match status" value="1"/>
</dbReference>
<dbReference type="SUPFAM" id="SSF56219">
    <property type="entry name" value="DNase I-like"/>
    <property type="match status" value="1"/>
</dbReference>
<feature type="domain" description="RNase H type-1" evidence="2">
    <location>
        <begin position="989"/>
        <end position="1116"/>
    </location>
</feature>
<dbReference type="InterPro" id="IPR000477">
    <property type="entry name" value="RT_dom"/>
</dbReference>
<dbReference type="Gene3D" id="3.30.420.10">
    <property type="entry name" value="Ribonuclease H-like superfamily/Ribonuclease H"/>
    <property type="match status" value="1"/>
</dbReference>
<dbReference type="OrthoDB" id="6515318at2759"/>
<sequence>MPHLNAEEMSLFASTAQHTTRCTKQTIQPTTGHILVHVFATQQKLQITREPVIMNIMQTSTLKPNKNISNNNSTNSQQANFNHDFQWNVSYNINEKIKILQINLQKAKVPTAMLATTAKQLTPDIILVQEPYVLEGKIEGLPSFWKSWLSKNNKAGIIALPSCNNPVFLFSSNEIVAIKIQANSSSITIISSYSSPYSAIEHNLDETHQLIHYLQGEDFLLGADLNAHSQTWGYSNTDTRGEKVSDFISSINGHLLNTKDAPPRFIQRDSKGWPDLSIASSSVLAVNSDWQVLDNIESYSDHKIISITINKDQHILKYNRFKTIFGGHKKFSTILKSKAHSTLKRISDTVHPEDIDDLTVFIQQELNFACRKAYKLKKTPTTSTISWWNSNLETKKKEITALKRRAERSNGLVKTHFEIKAKMKLSIFKKEVLQAKRNSFKKNCSQENEAYGKFFKMAFQKTAPPTDIFSQINNDHNGSPLEIAQSILQSLYPITTDVTAQNTSSQPHNLEPPFTNKELKTIIKTLPNNKAPGNDGVDFIIIKQIFKSCPSILRNLFNKCLQFQRFPTSLKEGIIVLFHKKGKEPRNISSYRPITLLPTLGKLLEKLLLQRFNYYLEKNNKLHDQQYGFRQGKSVDLALSTLVSKLEEAKRKDLQTLFISIDIKGAFDNLQYSSIKHSIDKIATKSNITETLKDILNNRKVIIQTQMGPSSWPQTRGCTQGSCSGPAFWNLVADNILNAHWPPDVHLQAFADDFAFVISHRTKEGVQELAKKAIQIFSNWVTSNKLEISFDKTKYMYIGKLVNPARIKWNNVRIQKGWSLKYLGVVIDSTLSWVPHIIDRGTKSLDHYHQLQRIAGKYWGLSQTNRKLIYKTVTERMICHGSVAWALNISERMKRKLNSFQRRFLLIITKAYHTTSTLSLQIFTGIPPLHLTLSKEAKNIKITRLRQPAIINDSLIDPSDYEEILRGHQFHPADFKIDFRISTEPAPNYPIENSIYTDRSKTTDGTGSAFCSFDDLGQLKTKWLGKLSQDNIFQAELLAIHQAILHHINSKTQVKIWSDSLSSLQAILNPTSPHPLVRDIQKQLQSKNNIYIGWVKAHIGHYGNETADELAKKAINEGTIINIKKPLSSLKKSLNQELLEKWQLEWNKGKVGRLIHEIIPSPSFKLHKWSRGEIMFFSEHGPFPSYLRRFNLKPTDLCNCGDVGTPLHYATSCILTESWHFKKPSTPNLLHWKKCILKNKGARIQLGNYGSTGHNKQ</sequence>
<gene>
    <name evidence="3" type="primary">R1A1-elementORF2_425</name>
    <name evidence="3" type="ORF">AVEN_21496_1</name>
</gene>
<dbReference type="InterPro" id="IPR052560">
    <property type="entry name" value="RdDP_mobile_element"/>
</dbReference>
<keyword evidence="4" id="KW-1185">Reference proteome</keyword>
<dbReference type="InterPro" id="IPR005135">
    <property type="entry name" value="Endo/exonuclease/phosphatase"/>
</dbReference>
<dbReference type="GO" id="GO:0004523">
    <property type="term" value="F:RNA-DNA hybrid ribonuclease activity"/>
    <property type="evidence" value="ECO:0007669"/>
    <property type="project" value="InterPro"/>
</dbReference>
<dbReference type="Pfam" id="PF00078">
    <property type="entry name" value="RVT_1"/>
    <property type="match status" value="1"/>
</dbReference>
<dbReference type="PANTHER" id="PTHR36688:SF1">
    <property type="entry name" value="ENDONUCLEASE_EXONUCLEASE_PHOSPHATASE DOMAIN-CONTAINING PROTEIN"/>
    <property type="match status" value="1"/>
</dbReference>
<dbReference type="EMBL" id="BGPR01040176">
    <property type="protein sequence ID" value="GBO16265.1"/>
    <property type="molecule type" value="Genomic_DNA"/>
</dbReference>
<evidence type="ECO:0000259" key="1">
    <source>
        <dbReference type="PROSITE" id="PS50878"/>
    </source>
</evidence>
<dbReference type="PROSITE" id="PS50879">
    <property type="entry name" value="RNASE_H_1"/>
    <property type="match status" value="1"/>
</dbReference>
<proteinExistence type="predicted"/>
<evidence type="ECO:0000313" key="3">
    <source>
        <dbReference type="EMBL" id="GBO16265.1"/>
    </source>
</evidence>
<comment type="caution">
    <text evidence="3">The sequence shown here is derived from an EMBL/GenBank/DDBJ whole genome shotgun (WGS) entry which is preliminary data.</text>
</comment>
<dbReference type="AlphaFoldDB" id="A0A4Y2UTD1"/>
<dbReference type="PANTHER" id="PTHR36688">
    <property type="entry name" value="ENDO/EXONUCLEASE/PHOSPHATASE DOMAIN-CONTAINING PROTEIN"/>
    <property type="match status" value="1"/>
</dbReference>
<dbReference type="InterPro" id="IPR012337">
    <property type="entry name" value="RNaseH-like_sf"/>
</dbReference>
<dbReference type="SUPFAM" id="SSF56672">
    <property type="entry name" value="DNA/RNA polymerases"/>
    <property type="match status" value="1"/>
</dbReference>
<dbReference type="CDD" id="cd09276">
    <property type="entry name" value="Rnase_HI_RT_non_LTR"/>
    <property type="match status" value="1"/>
</dbReference>
<dbReference type="InterPro" id="IPR036397">
    <property type="entry name" value="RNaseH_sf"/>
</dbReference>
<accession>A0A4Y2UTD1</accession>
<evidence type="ECO:0008006" key="5">
    <source>
        <dbReference type="Google" id="ProtNLM"/>
    </source>
</evidence>
<dbReference type="Proteomes" id="UP000499080">
    <property type="component" value="Unassembled WGS sequence"/>
</dbReference>
<dbReference type="InterPro" id="IPR036691">
    <property type="entry name" value="Endo/exonu/phosph_ase_sf"/>
</dbReference>
<dbReference type="Pfam" id="PF00075">
    <property type="entry name" value="RNase_H"/>
    <property type="match status" value="1"/>
</dbReference>
<protein>
    <recommendedName>
        <fullName evidence="5">Retrovirus-related Pol polyprotein from type-1 retrotransposable element R1</fullName>
    </recommendedName>
</protein>
<evidence type="ECO:0000313" key="4">
    <source>
        <dbReference type="Proteomes" id="UP000499080"/>
    </source>
</evidence>
<dbReference type="SUPFAM" id="SSF53098">
    <property type="entry name" value="Ribonuclease H-like"/>
    <property type="match status" value="1"/>
</dbReference>
<organism evidence="3 4">
    <name type="scientific">Araneus ventricosus</name>
    <name type="common">Orbweaver spider</name>
    <name type="synonym">Epeira ventricosa</name>
    <dbReference type="NCBI Taxonomy" id="182803"/>
    <lineage>
        <taxon>Eukaryota</taxon>
        <taxon>Metazoa</taxon>
        <taxon>Ecdysozoa</taxon>
        <taxon>Arthropoda</taxon>
        <taxon>Chelicerata</taxon>
        <taxon>Arachnida</taxon>
        <taxon>Araneae</taxon>
        <taxon>Araneomorphae</taxon>
        <taxon>Entelegynae</taxon>
        <taxon>Araneoidea</taxon>
        <taxon>Araneidae</taxon>
        <taxon>Araneus</taxon>
    </lineage>
</organism>
<dbReference type="GO" id="GO:0003676">
    <property type="term" value="F:nucleic acid binding"/>
    <property type="evidence" value="ECO:0007669"/>
    <property type="project" value="InterPro"/>
</dbReference>
<reference evidence="3 4" key="1">
    <citation type="journal article" date="2019" name="Sci. Rep.">
        <title>Orb-weaving spider Araneus ventricosus genome elucidates the spidroin gene catalogue.</title>
        <authorList>
            <person name="Kono N."/>
            <person name="Nakamura H."/>
            <person name="Ohtoshi R."/>
            <person name="Moran D.A.P."/>
            <person name="Shinohara A."/>
            <person name="Yoshida Y."/>
            <person name="Fujiwara M."/>
            <person name="Mori M."/>
            <person name="Tomita M."/>
            <person name="Arakawa K."/>
        </authorList>
    </citation>
    <scope>NUCLEOTIDE SEQUENCE [LARGE SCALE GENOMIC DNA]</scope>
</reference>
<dbReference type="PROSITE" id="PS50878">
    <property type="entry name" value="RT_POL"/>
    <property type="match status" value="1"/>
</dbReference>
<evidence type="ECO:0000259" key="2">
    <source>
        <dbReference type="PROSITE" id="PS50879"/>
    </source>
</evidence>
<dbReference type="Gene3D" id="3.60.10.10">
    <property type="entry name" value="Endonuclease/exonuclease/phosphatase"/>
    <property type="match status" value="1"/>
</dbReference>
<dbReference type="GO" id="GO:0042575">
    <property type="term" value="C:DNA polymerase complex"/>
    <property type="evidence" value="ECO:0007669"/>
    <property type="project" value="UniProtKB-ARBA"/>
</dbReference>
<name>A0A4Y2UTD1_ARAVE</name>